<dbReference type="EMBL" id="QYTW02000019">
    <property type="protein sequence ID" value="RST58497.1"/>
    <property type="molecule type" value="Genomic_DNA"/>
</dbReference>
<dbReference type="InterPro" id="IPR006520">
    <property type="entry name" value="Dit_BPSPP_N"/>
</dbReference>
<organism evidence="2 3">
    <name type="scientific">Siminovitchia terrae</name>
    <name type="common">Bacillus terrae</name>
    <dbReference type="NCBI Taxonomy" id="1914933"/>
    <lineage>
        <taxon>Bacteria</taxon>
        <taxon>Bacillati</taxon>
        <taxon>Bacillota</taxon>
        <taxon>Bacilli</taxon>
        <taxon>Bacillales</taxon>
        <taxon>Bacillaceae</taxon>
        <taxon>Siminovitchia</taxon>
    </lineage>
</organism>
<sequence>MYKFADTVAGSGSSTPYLPLNTVFNSVNLDEALTDNNGSFTTLAVSGRGILPRNIHMTEMSGSHGAREKRYTYDVREITVKYKLTDRSNEGFRERFNRLNGLLIGSKKRLEFTDEEAYFLATLQSGDTPEEDSNDIVGTLVFICTDPAKNRNEKTLNITTTTQVFTIGGLEPAPWTSRTRFTAPQSSFSLETNKGGKVILYYDFTDGDVLEIYYETRNIFLNGKDLAVSIALETEWFELNPGLVSLRASHETALNYAERFY</sequence>
<evidence type="ECO:0000313" key="3">
    <source>
        <dbReference type="Proteomes" id="UP000287296"/>
    </source>
</evidence>
<gene>
    <name evidence="2" type="ORF">D5F11_016855</name>
</gene>
<reference evidence="2 3" key="1">
    <citation type="submission" date="2018-12" db="EMBL/GenBank/DDBJ databases">
        <authorList>
            <person name="Sun L."/>
            <person name="Chen Z."/>
        </authorList>
    </citation>
    <scope>NUCLEOTIDE SEQUENCE [LARGE SCALE GENOMIC DNA]</scope>
    <source>
        <strain evidence="2 3">LMG 29736</strain>
    </source>
</reference>
<dbReference type="Gene3D" id="2.40.30.200">
    <property type="match status" value="1"/>
</dbReference>
<proteinExistence type="predicted"/>
<dbReference type="NCBIfam" id="TIGR01633">
    <property type="entry name" value="phi3626_gp14_N"/>
    <property type="match status" value="1"/>
</dbReference>
<dbReference type="AlphaFoldDB" id="A0A429X503"/>
<dbReference type="RefSeq" id="WP_120115966.1">
    <property type="nucleotide sequence ID" value="NZ_QYTW02000019.1"/>
</dbReference>
<dbReference type="Pfam" id="PF22768">
    <property type="entry name" value="SPP1_Dit"/>
    <property type="match status" value="1"/>
</dbReference>
<feature type="domain" description="Siphovirus-type tail component C-terminal" evidence="1">
    <location>
        <begin position="169"/>
        <end position="260"/>
    </location>
</feature>
<dbReference type="OrthoDB" id="3078561at2"/>
<dbReference type="Gene3D" id="2.60.120.860">
    <property type="match status" value="1"/>
</dbReference>
<evidence type="ECO:0000259" key="1">
    <source>
        <dbReference type="Pfam" id="PF22768"/>
    </source>
</evidence>
<comment type="caution">
    <text evidence="2">The sequence shown here is derived from an EMBL/GenBank/DDBJ whole genome shotgun (WGS) entry which is preliminary data.</text>
</comment>
<dbReference type="InterPro" id="IPR054738">
    <property type="entry name" value="Siphovirus-type_tail_C"/>
</dbReference>
<accession>A0A429X503</accession>
<evidence type="ECO:0000313" key="2">
    <source>
        <dbReference type="EMBL" id="RST58497.1"/>
    </source>
</evidence>
<dbReference type="Proteomes" id="UP000287296">
    <property type="component" value="Unassembled WGS sequence"/>
</dbReference>
<name>A0A429X503_SIMTE</name>
<protein>
    <submittedName>
        <fullName evidence="2">Phage tail family protein</fullName>
    </submittedName>
</protein>